<keyword evidence="3" id="KW-0949">S-adenosyl-L-methionine</keyword>
<organism evidence="9 10">
    <name type="scientific">Apatococcus lobatus</name>
    <dbReference type="NCBI Taxonomy" id="904363"/>
    <lineage>
        <taxon>Eukaryota</taxon>
        <taxon>Viridiplantae</taxon>
        <taxon>Chlorophyta</taxon>
        <taxon>core chlorophytes</taxon>
        <taxon>Trebouxiophyceae</taxon>
        <taxon>Chlorellales</taxon>
        <taxon>Chlorellaceae</taxon>
        <taxon>Apatococcus</taxon>
    </lineage>
</organism>
<dbReference type="AlphaFoldDB" id="A0AAW1Q6R4"/>
<dbReference type="Pfam" id="PF03942">
    <property type="entry name" value="DTW"/>
    <property type="match status" value="1"/>
</dbReference>
<accession>A0AAW1Q6R4</accession>
<keyword evidence="2" id="KW-0808">Transferase</keyword>
<protein>
    <recommendedName>
        <fullName evidence="1">tRNA-uridine aminocarboxypropyltransferase</fullName>
        <ecNumber evidence="1">2.5.1.25</ecNumber>
    </recommendedName>
</protein>
<evidence type="ECO:0000256" key="7">
    <source>
        <dbReference type="SAM" id="MobiDB-lite"/>
    </source>
</evidence>
<evidence type="ECO:0000256" key="5">
    <source>
        <dbReference type="ARBA" id="ARBA00034489"/>
    </source>
</evidence>
<evidence type="ECO:0000256" key="4">
    <source>
        <dbReference type="ARBA" id="ARBA00022694"/>
    </source>
</evidence>
<feature type="compositionally biased region" description="Low complexity" evidence="7">
    <location>
        <begin position="346"/>
        <end position="358"/>
    </location>
</feature>
<dbReference type="GO" id="GO:0008033">
    <property type="term" value="P:tRNA processing"/>
    <property type="evidence" value="ECO:0007669"/>
    <property type="project" value="UniProtKB-KW"/>
</dbReference>
<evidence type="ECO:0000259" key="8">
    <source>
        <dbReference type="SMART" id="SM01144"/>
    </source>
</evidence>
<dbReference type="InterPro" id="IPR039262">
    <property type="entry name" value="DTWD2/TAPT"/>
</dbReference>
<dbReference type="EC" id="2.5.1.25" evidence="1"/>
<sequence>MEPDMLKDFALVNKSSQRDCLRCRRPRTTCLCESLPDCPLRSVGTVLILQHVFEAKRRMATVPLMNLVLRNSQVYRQRSFRQGEARQLDEGIQKAKSGLSALLVLFPGPGACELTSLQQIWDLVSQGEERGAAAASPCPATYTLVAFDGTWQEAKEIYKATAARLLPPRGPGIQVQLPLQSKPSAMTKAPRGANGICREDLSSRTAHGVQPSSSPGTVPCMSHPAQHASSVDTNVYHPARSLYVADSPAETSTACEEQSSQVSRPVSYPCDARSHLQGPSDAGPTPAANSEGGAASSSTPQDRLPGQAFHAVPASFHGLCVPAGIVSGAASAMQPSATDLQQCSTSPGASSGASGPASDVQSSMSGVCPYEYSPSKQQAMNSSAACANDPSTCSETQPEDDAVTDHAAGSTIRSIFSQAASSASCTPLDKRSFLDVAQQAPSLKEPPQQSAKAHHSRLHIPAESTALAADQGSDIESLQETSQPQASIDHQTGLSQQILKLRKEPVEGYTTTLEAIARALYILEPEGAAIHRALMAPLQRMVTQQAQYDPAIRQRMAASGVHTKPKEAVLPSAATEAQPIRPLHG</sequence>
<dbReference type="SMART" id="SM01144">
    <property type="entry name" value="DTW"/>
    <property type="match status" value="1"/>
</dbReference>
<evidence type="ECO:0000256" key="2">
    <source>
        <dbReference type="ARBA" id="ARBA00022679"/>
    </source>
</evidence>
<dbReference type="GO" id="GO:0016432">
    <property type="term" value="F:tRNA-uridine aminocarboxypropyltransferase activity"/>
    <property type="evidence" value="ECO:0007669"/>
    <property type="project" value="UniProtKB-EC"/>
</dbReference>
<evidence type="ECO:0000256" key="3">
    <source>
        <dbReference type="ARBA" id="ARBA00022691"/>
    </source>
</evidence>
<feature type="region of interest" description="Disordered" evidence="7">
    <location>
        <begin position="203"/>
        <end position="226"/>
    </location>
</feature>
<dbReference type="InterPro" id="IPR005636">
    <property type="entry name" value="DTW"/>
</dbReference>
<evidence type="ECO:0000313" key="10">
    <source>
        <dbReference type="Proteomes" id="UP001438707"/>
    </source>
</evidence>
<feature type="compositionally biased region" description="Polar residues" evidence="7">
    <location>
        <begin position="381"/>
        <end position="396"/>
    </location>
</feature>
<feature type="compositionally biased region" description="Polar residues" evidence="7">
    <location>
        <begin position="252"/>
        <end position="264"/>
    </location>
</feature>
<name>A0AAW1Q6R4_9CHLO</name>
<comment type="caution">
    <text evidence="9">The sequence shown here is derived from an EMBL/GenBank/DDBJ whole genome shotgun (WGS) entry which is preliminary data.</text>
</comment>
<dbReference type="PANTHER" id="PTHR21392:SF0">
    <property type="entry name" value="TRNA-URIDINE AMINOCARBOXYPROPYLTRANSFERASE 2"/>
    <property type="match status" value="1"/>
</dbReference>
<evidence type="ECO:0000313" key="9">
    <source>
        <dbReference type="EMBL" id="KAK9816019.1"/>
    </source>
</evidence>
<dbReference type="EMBL" id="JALJOS010000097">
    <property type="protein sequence ID" value="KAK9816019.1"/>
    <property type="molecule type" value="Genomic_DNA"/>
</dbReference>
<comment type="similarity">
    <text evidence="5">Belongs to the TDD superfamily. DTWD2 family.</text>
</comment>
<dbReference type="Proteomes" id="UP001438707">
    <property type="component" value="Unassembled WGS sequence"/>
</dbReference>
<feature type="compositionally biased region" description="Polar residues" evidence="7">
    <location>
        <begin position="474"/>
        <end position="490"/>
    </location>
</feature>
<feature type="region of interest" description="Disordered" evidence="7">
    <location>
        <begin position="252"/>
        <end position="306"/>
    </location>
</feature>
<feature type="domain" description="DTW" evidence="8">
    <location>
        <begin position="16"/>
        <end position="550"/>
    </location>
</feature>
<evidence type="ECO:0000256" key="6">
    <source>
        <dbReference type="ARBA" id="ARBA00048718"/>
    </source>
</evidence>
<feature type="region of interest" description="Disordered" evidence="7">
    <location>
        <begin position="338"/>
        <end position="366"/>
    </location>
</feature>
<feature type="region of interest" description="Disordered" evidence="7">
    <location>
        <begin position="381"/>
        <end position="406"/>
    </location>
</feature>
<gene>
    <name evidence="9" type="ORF">WJX74_002059</name>
</gene>
<keyword evidence="10" id="KW-1185">Reference proteome</keyword>
<feature type="compositionally biased region" description="Low complexity" evidence="7">
    <location>
        <begin position="287"/>
        <end position="298"/>
    </location>
</feature>
<keyword evidence="4" id="KW-0819">tRNA processing</keyword>
<dbReference type="PANTHER" id="PTHR21392">
    <property type="entry name" value="TRNA-URIDINE AMINOCARBOXYPROPYLTRANSFERASE 2"/>
    <property type="match status" value="1"/>
</dbReference>
<feature type="region of interest" description="Disordered" evidence="7">
    <location>
        <begin position="469"/>
        <end position="490"/>
    </location>
</feature>
<comment type="catalytic activity">
    <reaction evidence="6">
        <text>a uridine in tRNA + S-adenosyl-L-methionine = a 3-[(3S)-3-amino-3-carboxypropyl]uridine in tRNA + S-methyl-5'-thioadenosine + H(+)</text>
        <dbReference type="Rhea" id="RHEA:62432"/>
        <dbReference type="Rhea" id="RHEA-COMP:13339"/>
        <dbReference type="Rhea" id="RHEA-COMP:16092"/>
        <dbReference type="ChEBI" id="CHEBI:15378"/>
        <dbReference type="ChEBI" id="CHEBI:17509"/>
        <dbReference type="ChEBI" id="CHEBI:59789"/>
        <dbReference type="ChEBI" id="CHEBI:65315"/>
        <dbReference type="ChEBI" id="CHEBI:82930"/>
        <dbReference type="EC" id="2.5.1.25"/>
    </reaction>
</comment>
<reference evidence="9 10" key="1">
    <citation type="journal article" date="2024" name="Nat. Commun.">
        <title>Phylogenomics reveals the evolutionary origins of lichenization in chlorophyte algae.</title>
        <authorList>
            <person name="Puginier C."/>
            <person name="Libourel C."/>
            <person name="Otte J."/>
            <person name="Skaloud P."/>
            <person name="Haon M."/>
            <person name="Grisel S."/>
            <person name="Petersen M."/>
            <person name="Berrin J.G."/>
            <person name="Delaux P.M."/>
            <person name="Dal Grande F."/>
            <person name="Keller J."/>
        </authorList>
    </citation>
    <scope>NUCLEOTIDE SEQUENCE [LARGE SCALE GENOMIC DNA]</scope>
    <source>
        <strain evidence="9 10">SAG 2145</strain>
    </source>
</reference>
<proteinExistence type="inferred from homology"/>
<feature type="region of interest" description="Disordered" evidence="7">
    <location>
        <begin position="562"/>
        <end position="585"/>
    </location>
</feature>
<evidence type="ECO:0000256" key="1">
    <source>
        <dbReference type="ARBA" id="ARBA00012386"/>
    </source>
</evidence>